<name>A0A343VRH1_9MYCO</name>
<protein>
    <recommendedName>
        <fullName evidence="2">HEAT repeat domain-containing protein</fullName>
    </recommendedName>
</protein>
<dbReference type="AlphaFoldDB" id="A0A343VRH1"/>
<geneLocation type="plasmid" evidence="1">
    <name>pCBMA213_1</name>
</geneLocation>
<organism evidence="1">
    <name type="scientific">Mycolicibacterium sp. CBMA 213</name>
    <dbReference type="NCBI Taxonomy" id="1968788"/>
    <lineage>
        <taxon>Bacteria</taxon>
        <taxon>Bacillati</taxon>
        <taxon>Actinomycetota</taxon>
        <taxon>Actinomycetes</taxon>
        <taxon>Mycobacteriales</taxon>
        <taxon>Mycobacteriaceae</taxon>
        <taxon>Mycolicibacterium</taxon>
    </lineage>
</organism>
<proteinExistence type="predicted"/>
<sequence>MERSLNADLAGLPEIFIDTTYRSLGHLHGEYPQIFDELVNAVRDDQHTISEQAAVMLGQCGLLDPTNKVRLSVRPIVLAAAQGEGPELASYSGIAEYRRWNRPGPAPVPMTDQQKRDLITQCLKIADIFEAAFSVDTSSGEAHRAEGLNALYDRTTSGLYLEFYYGHPHKLWTPWGSWDFAQFVGGLTGIEESRMVSAFMAHLDVELLIPLQQNRFTAFGPVYKLHGIDGDKLPVPGEIRPSATTEEYQAANAEWAAFGGPHRTPQAI</sequence>
<evidence type="ECO:0000313" key="1">
    <source>
        <dbReference type="EMBL" id="AVN58495.1"/>
    </source>
</evidence>
<dbReference type="EMBL" id="MF600313">
    <property type="protein sequence ID" value="AVN58495.1"/>
    <property type="molecule type" value="Genomic_DNA"/>
</dbReference>
<keyword evidence="1" id="KW-0614">Plasmid</keyword>
<dbReference type="RefSeq" id="WP_155921938.1">
    <property type="nucleotide sequence ID" value="NZ_MZMR01000001.1"/>
</dbReference>
<evidence type="ECO:0008006" key="2">
    <source>
        <dbReference type="Google" id="ProtNLM"/>
    </source>
</evidence>
<accession>A0A343VRH1</accession>
<reference evidence="1" key="1">
    <citation type="journal article" date="2018" name="Front. Microbiol.">
        <title>Beyond the Limits: tRNA Array Units in Mycobacterium Genomes.</title>
        <authorList>
            <person name="Morgado S.M."/>
            <person name="Vicente A.C."/>
        </authorList>
    </citation>
    <scope>NUCLEOTIDE SEQUENCE</scope>
    <source>
        <strain evidence="1">CBMA 213</strain>
        <plasmid evidence="1">pCBMA213_1</plasmid>
    </source>
</reference>
<gene>
    <name evidence="1" type="ORF">B5P44_p00200</name>
</gene>